<organism evidence="3 4">
    <name type="scientific">Luteimonas gilva</name>
    <dbReference type="NCBI Taxonomy" id="2572684"/>
    <lineage>
        <taxon>Bacteria</taxon>
        <taxon>Pseudomonadati</taxon>
        <taxon>Pseudomonadota</taxon>
        <taxon>Gammaproteobacteria</taxon>
        <taxon>Lysobacterales</taxon>
        <taxon>Lysobacteraceae</taxon>
        <taxon>Luteimonas</taxon>
    </lineage>
</organism>
<name>A0A4U5JPQ4_9GAMM</name>
<evidence type="ECO:0000256" key="1">
    <source>
        <dbReference type="SAM" id="MobiDB-lite"/>
    </source>
</evidence>
<sequence>MSARLFPLLLFVAGAAQAQAADERTLRAGDSELRVEVVEVADRERAAMLQRWIAETATAPLTVFGRFPLRTAQVRVKQVSSDDDSPVPWGQTLRSGGVSVLLFVRENATLDELRADWTAVHELSHLFHPYLGSSGRWMAEGLASYYQNVLRARVGLLDGDDAWRRLDGGFQRGRKATRGVRLDELQIRRGGTMRVYWAGAAFWLEADLALRERGDSLDAVLAEYSRCCLGDGTEQVEPEAFAAALDKIAKRPVFAPLYRRYAASEDFPSLDTAYRRLGIRTIDGELRFSRGDAGERLREAIAGKREVRGPQVSSANRSGEP</sequence>
<feature type="chain" id="PRO_5020489582" description="Peptidase M61 catalytic domain-containing protein" evidence="2">
    <location>
        <begin position="21"/>
        <end position="321"/>
    </location>
</feature>
<gene>
    <name evidence="3" type="ORF">FCE95_09620</name>
</gene>
<dbReference type="Gene3D" id="1.10.390.10">
    <property type="entry name" value="Neutral Protease Domain 2"/>
    <property type="match status" value="1"/>
</dbReference>
<feature type="region of interest" description="Disordered" evidence="1">
    <location>
        <begin position="302"/>
        <end position="321"/>
    </location>
</feature>
<accession>A0A4U5JPQ4</accession>
<keyword evidence="4" id="KW-1185">Reference proteome</keyword>
<dbReference type="AlphaFoldDB" id="A0A4U5JPQ4"/>
<keyword evidence="2" id="KW-0732">Signal</keyword>
<evidence type="ECO:0000313" key="4">
    <source>
        <dbReference type="Proteomes" id="UP000308707"/>
    </source>
</evidence>
<dbReference type="RefSeq" id="WP_137266808.1">
    <property type="nucleotide sequence ID" value="NZ_SZUA01000002.1"/>
</dbReference>
<comment type="caution">
    <text evidence="3">The sequence shown here is derived from an EMBL/GenBank/DDBJ whole genome shotgun (WGS) entry which is preliminary data.</text>
</comment>
<proteinExistence type="predicted"/>
<protein>
    <recommendedName>
        <fullName evidence="5">Peptidase M61 catalytic domain-containing protein</fullName>
    </recommendedName>
</protein>
<reference evidence="3 4" key="1">
    <citation type="submission" date="2019-04" db="EMBL/GenBank/DDBJ databases">
        <title>Reference strain of H23.</title>
        <authorList>
            <person name="Luo X."/>
        </authorList>
    </citation>
    <scope>NUCLEOTIDE SEQUENCE [LARGE SCALE GENOMIC DNA]</scope>
    <source>
        <strain evidence="3 4">H23</strain>
    </source>
</reference>
<dbReference type="EMBL" id="SZUA01000002">
    <property type="protein sequence ID" value="TKR30378.1"/>
    <property type="molecule type" value="Genomic_DNA"/>
</dbReference>
<evidence type="ECO:0008006" key="5">
    <source>
        <dbReference type="Google" id="ProtNLM"/>
    </source>
</evidence>
<dbReference type="Proteomes" id="UP000308707">
    <property type="component" value="Unassembled WGS sequence"/>
</dbReference>
<evidence type="ECO:0000256" key="2">
    <source>
        <dbReference type="SAM" id="SignalP"/>
    </source>
</evidence>
<dbReference type="OrthoDB" id="1467486at2"/>
<evidence type="ECO:0000313" key="3">
    <source>
        <dbReference type="EMBL" id="TKR30378.1"/>
    </source>
</evidence>
<dbReference type="InterPro" id="IPR027268">
    <property type="entry name" value="Peptidase_M4/M1_CTD_sf"/>
</dbReference>
<feature type="compositionally biased region" description="Polar residues" evidence="1">
    <location>
        <begin position="311"/>
        <end position="321"/>
    </location>
</feature>
<feature type="signal peptide" evidence="2">
    <location>
        <begin position="1"/>
        <end position="20"/>
    </location>
</feature>